<reference evidence="13 16" key="2">
    <citation type="submission" date="2018-08" db="EMBL/GenBank/DDBJ databases">
        <title>Complete genomic DNA sequence of Rickettsia japonica in China.</title>
        <authorList>
            <person name="Lu Q."/>
            <person name="Li C."/>
        </authorList>
    </citation>
    <scope>NUCLEOTIDE SEQUENCE [LARGE SCALE GENOMIC DNA]</scope>
    <source>
        <strain evidence="13 16">LA4/2015</strain>
    </source>
</reference>
<feature type="transmembrane region" description="Helical" evidence="11">
    <location>
        <begin position="223"/>
        <end position="254"/>
    </location>
</feature>
<feature type="transmembrane region" description="Helical" evidence="11">
    <location>
        <begin position="85"/>
        <end position="107"/>
    </location>
</feature>
<keyword evidence="10 11" id="KW-0472">Membrane</keyword>
<dbReference type="Gene3D" id="1.20.1530.20">
    <property type="match status" value="1"/>
</dbReference>
<feature type="transmembrane region" description="Helical" evidence="11">
    <location>
        <begin position="327"/>
        <end position="346"/>
    </location>
</feature>
<evidence type="ECO:0000256" key="7">
    <source>
        <dbReference type="ARBA" id="ARBA00022958"/>
    </source>
</evidence>
<dbReference type="EMBL" id="AP017602">
    <property type="protein sequence ID" value="BAW83290.1"/>
    <property type="molecule type" value="Genomic_DNA"/>
</dbReference>
<evidence type="ECO:0000313" key="13">
    <source>
        <dbReference type="EMBL" id="AXU06997.1"/>
    </source>
</evidence>
<dbReference type="Pfam" id="PF02254">
    <property type="entry name" value="TrkA_N"/>
    <property type="match status" value="1"/>
</dbReference>
<keyword evidence="4" id="KW-0050">Antiport</keyword>
<keyword evidence="9" id="KW-0406">Ion transport</keyword>
<accession>A0AAD1CBW9</accession>
<keyword evidence="6 11" id="KW-0812">Transmembrane</keyword>
<name>A0AAD1CBW9_RICJA</name>
<evidence type="ECO:0000259" key="12">
    <source>
        <dbReference type="PROSITE" id="PS51201"/>
    </source>
</evidence>
<dbReference type="GeneID" id="34514117"/>
<dbReference type="GO" id="GO:0015297">
    <property type="term" value="F:antiporter activity"/>
    <property type="evidence" value="ECO:0007669"/>
    <property type="project" value="UniProtKB-KW"/>
</dbReference>
<keyword evidence="16" id="KW-1185">Reference proteome</keyword>
<feature type="transmembrane region" description="Helical" evidence="11">
    <location>
        <begin position="56"/>
        <end position="73"/>
    </location>
</feature>
<feature type="domain" description="RCK N-terminal" evidence="12">
    <location>
        <begin position="406"/>
        <end position="523"/>
    </location>
</feature>
<feature type="transmembrane region" description="Helical" evidence="11">
    <location>
        <begin position="358"/>
        <end position="378"/>
    </location>
</feature>
<evidence type="ECO:0000256" key="9">
    <source>
        <dbReference type="ARBA" id="ARBA00023065"/>
    </source>
</evidence>
<dbReference type="PROSITE" id="PS51201">
    <property type="entry name" value="RCK_N"/>
    <property type="match status" value="1"/>
</dbReference>
<protein>
    <submittedName>
        <fullName evidence="14">Glutathione-regulated potassium-efflux system protein</fullName>
    </submittedName>
    <submittedName>
        <fullName evidence="13">Potassium transporter</fullName>
    </submittedName>
</protein>
<evidence type="ECO:0000256" key="6">
    <source>
        <dbReference type="ARBA" id="ARBA00022692"/>
    </source>
</evidence>
<sequence length="575" mass="61683">MNDHILINVIILLGTAVFIVAILKRLRLSPVLGYLIAGAAIGDHGLKIVTYDQTKLLGELGVVFLLFAIGLELSFERLKAMRRYVFGLGSLQVLTTAIVIAGAMVLIDGNSSAAIITGGGLALSSTALVMQVIEENRSQSTQIGRVSLAILLLQDLAVVPLLVIVPLLAGNNKASLAAALGIALLKAVTALLTIFIVGRVFLRPVFSFISSESNNASELPISMTLLIVLSAAWATETFGLSLALGAFVAGVLVAETEFRLQAEESIYPFKSLFLGLFFMTVGMNIDALEMYEKISHILTLSIALIGIKTLIITAFCILFGFNKGVAFYSGLLLSQGGEFGFILFSLGKDSGVLEESTADILLLVVTFTMALTPLLAALGQKIAEKVDKGLGKTPTQMIELGARDLTNHIIIAGLGNTGKMVARVLEAEGISYVILDLDDERVKEELSNGLPVFKGDVSQADTLKALGTERAFAIILTMNNQVTIKKSLKTISGNYQDIPVVVKLKNLKNAREFYDLGATTIIPESYETGLQIGGTVLKNIGISEQEINRIKVQFRLGNYIIEKKEDALSEAEDND</sequence>
<dbReference type="EMBL" id="CP032049">
    <property type="protein sequence ID" value="AXU06997.1"/>
    <property type="molecule type" value="Genomic_DNA"/>
</dbReference>
<keyword evidence="7" id="KW-0630">Potassium</keyword>
<dbReference type="PANTHER" id="PTHR46157:SF4">
    <property type="entry name" value="K(+) EFFLUX ANTIPORTER 3, CHLOROPLASTIC"/>
    <property type="match status" value="1"/>
</dbReference>
<evidence type="ECO:0000256" key="2">
    <source>
        <dbReference type="ARBA" id="ARBA00005551"/>
    </source>
</evidence>
<dbReference type="Proteomes" id="UP000258667">
    <property type="component" value="Chromosome"/>
</dbReference>
<dbReference type="RefSeq" id="WP_024704380.1">
    <property type="nucleotide sequence ID" value="NZ_AP017572.1"/>
</dbReference>
<feature type="transmembrane region" description="Helical" evidence="11">
    <location>
        <begin position="175"/>
        <end position="202"/>
    </location>
</feature>
<feature type="transmembrane region" description="Helical" evidence="11">
    <location>
        <begin position="266"/>
        <end position="285"/>
    </location>
</feature>
<dbReference type="GO" id="GO:0006813">
    <property type="term" value="P:potassium ion transport"/>
    <property type="evidence" value="ECO:0007669"/>
    <property type="project" value="UniProtKB-KW"/>
</dbReference>
<dbReference type="InterPro" id="IPR004771">
    <property type="entry name" value="K/H_exchanger"/>
</dbReference>
<dbReference type="GO" id="GO:0008324">
    <property type="term" value="F:monoatomic cation transmembrane transporter activity"/>
    <property type="evidence" value="ECO:0007669"/>
    <property type="project" value="InterPro"/>
</dbReference>
<dbReference type="GO" id="GO:0016020">
    <property type="term" value="C:membrane"/>
    <property type="evidence" value="ECO:0007669"/>
    <property type="project" value="UniProtKB-SubCell"/>
</dbReference>
<dbReference type="NCBIfam" id="TIGR00932">
    <property type="entry name" value="2a37"/>
    <property type="match status" value="1"/>
</dbReference>
<evidence type="ECO:0000256" key="4">
    <source>
        <dbReference type="ARBA" id="ARBA00022449"/>
    </source>
</evidence>
<comment type="similarity">
    <text evidence="2">Belongs to the monovalent cation:proton antiporter 2 (CPA2) transporter (TC 2.A.37) family.</text>
</comment>
<reference evidence="14 15" key="1">
    <citation type="journal article" date="2017" name="Genome Biol. Evol.">
        <title>Extremely Low Genomic Diversity of Rickettsia japonica Distributed in Japan.</title>
        <authorList>
            <person name="Akter A."/>
            <person name="Ooka T."/>
            <person name="Gotoh Y."/>
            <person name="Yamamoto S."/>
            <person name="Fujita H."/>
            <person name="Terasoma F."/>
            <person name="Kida K."/>
            <person name="Taira M."/>
            <person name="Nakadouzono F."/>
            <person name="Gokuden M."/>
            <person name="Hirano M."/>
            <person name="Miyashiro M."/>
            <person name="Inari K."/>
            <person name="Shimazu Y."/>
            <person name="Tabara K."/>
            <person name="Toyoda A."/>
            <person name="Yoshimura D."/>
            <person name="Itoh T."/>
            <person name="Kitano T."/>
            <person name="Sato M.P."/>
            <person name="Katsura K."/>
            <person name="Mondal S.I."/>
            <person name="Ogura Y."/>
            <person name="Ando S."/>
            <person name="Hayashi T."/>
        </authorList>
    </citation>
    <scope>NUCLEOTIDE SEQUENCE [LARGE SCALE GENOMIC DNA]</scope>
    <source>
        <strain evidence="14 15">YH_M</strain>
    </source>
</reference>
<evidence type="ECO:0000256" key="1">
    <source>
        <dbReference type="ARBA" id="ARBA00004141"/>
    </source>
</evidence>
<dbReference type="InterPro" id="IPR036291">
    <property type="entry name" value="NAD(P)-bd_dom_sf"/>
</dbReference>
<dbReference type="Proteomes" id="UP000217846">
    <property type="component" value="Chromosome"/>
</dbReference>
<evidence type="ECO:0000256" key="5">
    <source>
        <dbReference type="ARBA" id="ARBA00022538"/>
    </source>
</evidence>
<dbReference type="SUPFAM" id="SSF51735">
    <property type="entry name" value="NAD(P)-binding Rossmann-fold domains"/>
    <property type="match status" value="1"/>
</dbReference>
<dbReference type="InterPro" id="IPR038770">
    <property type="entry name" value="Na+/solute_symporter_sf"/>
</dbReference>
<organism evidence="14 15">
    <name type="scientific">Rickettsia japonica</name>
    <dbReference type="NCBI Taxonomy" id="35790"/>
    <lineage>
        <taxon>Bacteria</taxon>
        <taxon>Pseudomonadati</taxon>
        <taxon>Pseudomonadota</taxon>
        <taxon>Alphaproteobacteria</taxon>
        <taxon>Rickettsiales</taxon>
        <taxon>Rickettsiaceae</taxon>
        <taxon>Rickettsieae</taxon>
        <taxon>Rickettsia</taxon>
        <taxon>spotted fever group</taxon>
    </lineage>
</organism>
<proteinExistence type="inferred from homology"/>
<gene>
    <name evidence="13" type="ORF">D0Z68_07120</name>
    <name evidence="14" type="ORF">RJYHM_1086</name>
</gene>
<keyword evidence="3" id="KW-0813">Transport</keyword>
<dbReference type="GO" id="GO:1902600">
    <property type="term" value="P:proton transmembrane transport"/>
    <property type="evidence" value="ECO:0007669"/>
    <property type="project" value="InterPro"/>
</dbReference>
<comment type="subcellular location">
    <subcellularLocation>
        <location evidence="1">Membrane</location>
        <topology evidence="1">Multi-pass membrane protein</topology>
    </subcellularLocation>
</comment>
<evidence type="ECO:0000313" key="15">
    <source>
        <dbReference type="Proteomes" id="UP000217846"/>
    </source>
</evidence>
<evidence type="ECO:0000256" key="11">
    <source>
        <dbReference type="SAM" id="Phobius"/>
    </source>
</evidence>
<feature type="transmembrane region" description="Helical" evidence="11">
    <location>
        <begin position="297"/>
        <end position="321"/>
    </location>
</feature>
<feature type="transmembrane region" description="Helical" evidence="11">
    <location>
        <begin position="6"/>
        <end position="24"/>
    </location>
</feature>
<evidence type="ECO:0000313" key="14">
    <source>
        <dbReference type="EMBL" id="BAW83290.1"/>
    </source>
</evidence>
<evidence type="ECO:0000256" key="10">
    <source>
        <dbReference type="ARBA" id="ARBA00023136"/>
    </source>
</evidence>
<dbReference type="Gene3D" id="3.40.50.720">
    <property type="entry name" value="NAD(P)-binding Rossmann-like Domain"/>
    <property type="match status" value="1"/>
</dbReference>
<dbReference type="InterPro" id="IPR003148">
    <property type="entry name" value="RCK_N"/>
</dbReference>
<dbReference type="InterPro" id="IPR006153">
    <property type="entry name" value="Cation/H_exchanger_TM"/>
</dbReference>
<evidence type="ECO:0000256" key="3">
    <source>
        <dbReference type="ARBA" id="ARBA00022448"/>
    </source>
</evidence>
<dbReference type="PANTHER" id="PTHR46157">
    <property type="entry name" value="K(+) EFFLUX ANTIPORTER 3, CHLOROPLASTIC"/>
    <property type="match status" value="1"/>
</dbReference>
<keyword evidence="5" id="KW-0633">Potassium transport</keyword>
<keyword evidence="8 11" id="KW-1133">Transmembrane helix</keyword>
<evidence type="ECO:0000313" key="16">
    <source>
        <dbReference type="Proteomes" id="UP000258667"/>
    </source>
</evidence>
<dbReference type="AlphaFoldDB" id="A0AAD1CBW9"/>
<evidence type="ECO:0000256" key="8">
    <source>
        <dbReference type="ARBA" id="ARBA00022989"/>
    </source>
</evidence>
<feature type="transmembrane region" description="Helical" evidence="11">
    <location>
        <begin position="145"/>
        <end position="169"/>
    </location>
</feature>
<dbReference type="Pfam" id="PF00999">
    <property type="entry name" value="Na_H_Exchanger"/>
    <property type="match status" value="1"/>
</dbReference>